<dbReference type="InterPro" id="IPR040193">
    <property type="entry name" value="EFHC1/EFHC2/EFHB"/>
</dbReference>
<keyword evidence="8" id="KW-0966">Cell projection</keyword>
<keyword evidence="3" id="KW-0677">Repeat</keyword>
<dbReference type="SMART" id="SM00676">
    <property type="entry name" value="DM10"/>
    <property type="match status" value="3"/>
</dbReference>
<dbReference type="GO" id="GO:0007052">
    <property type="term" value="P:mitotic spindle organization"/>
    <property type="evidence" value="ECO:0007669"/>
    <property type="project" value="TreeGrafter"/>
</dbReference>
<feature type="compositionally biased region" description="Polar residues" evidence="9">
    <location>
        <begin position="43"/>
        <end position="59"/>
    </location>
</feature>
<evidence type="ECO:0000313" key="13">
    <source>
        <dbReference type="Proteomes" id="UP000192257"/>
    </source>
</evidence>
<dbReference type="SUPFAM" id="SSF47473">
    <property type="entry name" value="EF-hand"/>
    <property type="match status" value="1"/>
</dbReference>
<dbReference type="GO" id="GO:0043014">
    <property type="term" value="F:alpha-tubulin binding"/>
    <property type="evidence" value="ECO:0007669"/>
    <property type="project" value="TreeGrafter"/>
</dbReference>
<evidence type="ECO:0000256" key="6">
    <source>
        <dbReference type="ARBA" id="ARBA00023069"/>
    </source>
</evidence>
<dbReference type="InterPro" id="IPR011992">
    <property type="entry name" value="EF-hand-dom_pair"/>
</dbReference>
<feature type="domain" description="DM10" evidence="11">
    <location>
        <begin position="251"/>
        <end position="361"/>
    </location>
</feature>
<dbReference type="FunFam" id="2.30.29.170:FF:000010">
    <property type="entry name" value="Rib72_protein-like_protein"/>
    <property type="match status" value="1"/>
</dbReference>
<feature type="domain" description="EF-hand" evidence="10">
    <location>
        <begin position="573"/>
        <end position="608"/>
    </location>
</feature>
<accession>A0A1X0NLI2</accession>
<dbReference type="OrthoDB" id="10255210at2759"/>
<dbReference type="EMBL" id="NBCO01000034">
    <property type="protein sequence ID" value="ORC85565.1"/>
    <property type="molecule type" value="Genomic_DNA"/>
</dbReference>
<feature type="region of interest" description="Disordered" evidence="9">
    <location>
        <begin position="43"/>
        <end position="66"/>
    </location>
</feature>
<dbReference type="VEuPathDB" id="TriTrypDB:TM35_000341770"/>
<evidence type="ECO:0000256" key="3">
    <source>
        <dbReference type="ARBA" id="ARBA00022737"/>
    </source>
</evidence>
<dbReference type="GO" id="GO:0005509">
    <property type="term" value="F:calcium ion binding"/>
    <property type="evidence" value="ECO:0007669"/>
    <property type="project" value="InterPro"/>
</dbReference>
<gene>
    <name evidence="12" type="ORF">TM35_000341770</name>
</gene>
<evidence type="ECO:0000256" key="2">
    <source>
        <dbReference type="ARBA" id="ARBA00022490"/>
    </source>
</evidence>
<keyword evidence="4" id="KW-0106">Calcium</keyword>
<evidence type="ECO:0000256" key="5">
    <source>
        <dbReference type="ARBA" id="ARBA00022846"/>
    </source>
</evidence>
<dbReference type="Proteomes" id="UP000192257">
    <property type="component" value="Unassembled WGS sequence"/>
</dbReference>
<evidence type="ECO:0000256" key="1">
    <source>
        <dbReference type="ARBA" id="ARBA00004611"/>
    </source>
</evidence>
<dbReference type="GeneID" id="39988855"/>
<dbReference type="PANTHER" id="PTHR12086:SF9">
    <property type="entry name" value="EF-HAND DOMAIN-CONTAINING PROTEIN 1"/>
    <property type="match status" value="1"/>
</dbReference>
<dbReference type="PROSITE" id="PS00018">
    <property type="entry name" value="EF_HAND_1"/>
    <property type="match status" value="1"/>
</dbReference>
<dbReference type="Gene3D" id="2.30.29.170">
    <property type="match status" value="3"/>
</dbReference>
<evidence type="ECO:0000256" key="9">
    <source>
        <dbReference type="SAM" id="MobiDB-lite"/>
    </source>
</evidence>
<evidence type="ECO:0000259" key="10">
    <source>
        <dbReference type="PROSITE" id="PS50222"/>
    </source>
</evidence>
<dbReference type="PROSITE" id="PS50222">
    <property type="entry name" value="EF_HAND_2"/>
    <property type="match status" value="1"/>
</dbReference>
<evidence type="ECO:0000259" key="11">
    <source>
        <dbReference type="PROSITE" id="PS51336"/>
    </source>
</evidence>
<feature type="domain" description="DM10" evidence="11">
    <location>
        <begin position="85"/>
        <end position="185"/>
    </location>
</feature>
<evidence type="ECO:0000256" key="4">
    <source>
        <dbReference type="ARBA" id="ARBA00022837"/>
    </source>
</evidence>
<feature type="domain" description="DM10" evidence="11">
    <location>
        <begin position="420"/>
        <end position="515"/>
    </location>
</feature>
<dbReference type="RefSeq" id="XP_028879631.1">
    <property type="nucleotide sequence ID" value="XM_029029075.1"/>
</dbReference>
<dbReference type="GO" id="GO:0060285">
    <property type="term" value="P:cilium-dependent cell motility"/>
    <property type="evidence" value="ECO:0007669"/>
    <property type="project" value="TreeGrafter"/>
</dbReference>
<keyword evidence="7" id="KW-0206">Cytoskeleton</keyword>
<dbReference type="InterPro" id="IPR002048">
    <property type="entry name" value="EF_hand_dom"/>
</dbReference>
<keyword evidence="5" id="KW-0282">Flagellum</keyword>
<name>A0A1X0NLI2_9TRYP</name>
<proteinExistence type="predicted"/>
<dbReference type="AlphaFoldDB" id="A0A1X0NLI2"/>
<dbReference type="GO" id="GO:0005930">
    <property type="term" value="C:axoneme"/>
    <property type="evidence" value="ECO:0007669"/>
    <property type="project" value="TreeGrafter"/>
</dbReference>
<dbReference type="STRING" id="67003.A0A1X0NLI2"/>
<comment type="caution">
    <text evidence="12">The sequence shown here is derived from an EMBL/GenBank/DDBJ whole genome shotgun (WGS) entry which is preliminary data.</text>
</comment>
<dbReference type="Pfam" id="PF06565">
    <property type="entry name" value="DM10_dom"/>
    <property type="match status" value="3"/>
</dbReference>
<keyword evidence="6" id="KW-0969">Cilium</keyword>
<evidence type="ECO:0000313" key="12">
    <source>
        <dbReference type="EMBL" id="ORC85565.1"/>
    </source>
</evidence>
<dbReference type="FunFam" id="2.30.29.170:FF:000009">
    <property type="entry name" value="EF-hand domain (C-terminal)-containing 1"/>
    <property type="match status" value="1"/>
</dbReference>
<dbReference type="GO" id="GO:0072686">
    <property type="term" value="C:mitotic spindle"/>
    <property type="evidence" value="ECO:0007669"/>
    <property type="project" value="TreeGrafter"/>
</dbReference>
<keyword evidence="13" id="KW-1185">Reference proteome</keyword>
<reference evidence="12 13" key="1">
    <citation type="submission" date="2017-03" db="EMBL/GenBank/DDBJ databases">
        <title>An alternative strategy for trypanosome survival in the mammalian bloodstream revealed through genome and transcriptome analysis of the ubiquitous bovine parasite Trypanosoma (Megatrypanum) theileri.</title>
        <authorList>
            <person name="Kelly S."/>
            <person name="Ivens A."/>
            <person name="Mott A."/>
            <person name="O'Neill E."/>
            <person name="Emms D."/>
            <person name="Macleod O."/>
            <person name="Voorheis P."/>
            <person name="Matthews J."/>
            <person name="Matthews K."/>
            <person name="Carrington M."/>
        </authorList>
    </citation>
    <scope>NUCLEOTIDE SEQUENCE [LARGE SCALE GENOMIC DNA]</scope>
    <source>
        <strain evidence="12">Edinburgh</strain>
    </source>
</reference>
<dbReference type="GO" id="GO:0000281">
    <property type="term" value="P:mitotic cytokinesis"/>
    <property type="evidence" value="ECO:0007669"/>
    <property type="project" value="TreeGrafter"/>
</dbReference>
<dbReference type="InterPro" id="IPR018247">
    <property type="entry name" value="EF_Hand_1_Ca_BS"/>
</dbReference>
<evidence type="ECO:0000256" key="8">
    <source>
        <dbReference type="ARBA" id="ARBA00023273"/>
    </source>
</evidence>
<organism evidence="12 13">
    <name type="scientific">Trypanosoma theileri</name>
    <dbReference type="NCBI Taxonomy" id="67003"/>
    <lineage>
        <taxon>Eukaryota</taxon>
        <taxon>Discoba</taxon>
        <taxon>Euglenozoa</taxon>
        <taxon>Kinetoplastea</taxon>
        <taxon>Metakinetoplastina</taxon>
        <taxon>Trypanosomatida</taxon>
        <taxon>Trypanosomatidae</taxon>
        <taxon>Trypanosoma</taxon>
    </lineage>
</organism>
<keyword evidence="2" id="KW-0963">Cytoplasm</keyword>
<dbReference type="PANTHER" id="PTHR12086">
    <property type="entry name" value="EF-HAND DOMAIN C-TERMINAL CONTAINING PROTEIN"/>
    <property type="match status" value="1"/>
</dbReference>
<dbReference type="PROSITE" id="PS51336">
    <property type="entry name" value="DM10"/>
    <property type="match status" value="3"/>
</dbReference>
<dbReference type="Gene3D" id="1.10.238.10">
    <property type="entry name" value="EF-hand"/>
    <property type="match status" value="1"/>
</dbReference>
<protein>
    <submittedName>
        <fullName evidence="12">Rib72 protein-like protein</fullName>
    </submittedName>
</protein>
<evidence type="ECO:0000256" key="7">
    <source>
        <dbReference type="ARBA" id="ARBA00023212"/>
    </source>
</evidence>
<sequence length="730" mass="83192">MTEKTVYNALPKLPGFNFPELHAPTSYRRQHYCVVQDGTRSVLNPNTTGTGAGSSSNKKQTQKGECGGLERNDILARFPEWKSLDDKVLRYFAYYMERVDESPVEKIRVRKVVIYLYLADGSIAVTETPAVVNSGLRRGTTVSRCKVDGVDFFSLYIGSTIQIRGLEYTIVDCDAATREFCATMEMPQPEPISYPDDAFEATVTVKKSPMDEQHIAMRRTMEIMAATAAGTHASLLTPEERHKARDFFEHDREVLSFSAVWEQRLFRIQYYIADQTLSVMLVHARNDGRDPYSVFIRRTRIPKEARAILRDTETLNVPAGSPVVYISEDDLRTGHTVNLFTRDFYIFDCDSYTKAHYEGKGIRQPSFPKPTTEAEILASTIKRPQVVNSSSTKEAPRGASTMVFEDTVAQKDRLKLTRYTNDVFRFSARYANPKPEDEGRQFVFCYYLADDTVSVYELVVANSGHVGGKCFARTTVPDISEPGKLYVGAKIKLAGVEYELTEMDERTRRYIAMGMPLMDESFFHTRDLVNRARQVVLQRFSRLTDAFRHFKSKEDGLTCDDVRRLFVECGIRLDATELKNVMENLDQDKDQIVSLSEFCENLLGQQFVSDFVPKNEKSIDIGKGSLLTNRDLDSNKTMAKEGEEALRKLISQSEARRVLLIRACKIVANTTYDGQLSIIDFANTIKDRLNLSFSDKEMDALVYKFYYSQGVPDWRARRLPVKEIQRLVML</sequence>
<comment type="subcellular location">
    <subcellularLocation>
        <location evidence="1">Cytoplasm</location>
        <location evidence="1">Cytoskeleton</location>
        <location evidence="1">Flagellum axoneme</location>
    </subcellularLocation>
</comment>
<dbReference type="InterPro" id="IPR006602">
    <property type="entry name" value="DM10_dom"/>
</dbReference>